<dbReference type="GeneID" id="24850649"/>
<reference evidence="2 3" key="1">
    <citation type="submission" date="2014-07" db="EMBL/GenBank/DDBJ databases">
        <title>Methanogenic archaea and the global carbon cycle.</title>
        <authorList>
            <person name="Henriksen J.R."/>
            <person name="Luke J."/>
            <person name="Reinhart S."/>
            <person name="Benedict M.N."/>
            <person name="Youngblut N.D."/>
            <person name="Metcalf M.E."/>
            <person name="Whitaker R.J."/>
            <person name="Metcalf W.W."/>
        </authorList>
    </citation>
    <scope>NUCLEOTIDE SEQUENCE [LARGE SCALE GENOMIC DNA]</scope>
    <source>
        <strain evidence="2 3">WWM610</strain>
    </source>
</reference>
<dbReference type="AlphaFoldDB" id="A0A0E3LF16"/>
<dbReference type="HOGENOM" id="CLU_031172_0_0_2"/>
<dbReference type="RefSeq" id="WP_015411001.1">
    <property type="nucleotide sequence ID" value="NZ_CP009509.1"/>
</dbReference>
<dbReference type="GO" id="GO:0003677">
    <property type="term" value="F:DNA binding"/>
    <property type="evidence" value="ECO:0007669"/>
    <property type="project" value="UniProtKB-KW"/>
</dbReference>
<name>A0A0E3LF16_METMZ</name>
<proteinExistence type="predicted"/>
<keyword evidence="1" id="KW-0238">DNA-binding</keyword>
<evidence type="ECO:0000256" key="1">
    <source>
        <dbReference type="ARBA" id="ARBA00023125"/>
    </source>
</evidence>
<dbReference type="EMBL" id="CP009509">
    <property type="protein sequence ID" value="AKB39986.1"/>
    <property type="molecule type" value="Genomic_DNA"/>
</dbReference>
<dbReference type="NCBIfam" id="NF005553">
    <property type="entry name" value="PRK07217.1"/>
    <property type="match status" value="1"/>
</dbReference>
<dbReference type="Gene3D" id="2.40.50.140">
    <property type="entry name" value="Nucleic acid-binding proteins"/>
    <property type="match status" value="2"/>
</dbReference>
<organism evidence="2 3">
    <name type="scientific">Methanosarcina mazei WWM610</name>
    <dbReference type="NCBI Taxonomy" id="1434117"/>
    <lineage>
        <taxon>Archaea</taxon>
        <taxon>Methanobacteriati</taxon>
        <taxon>Methanobacteriota</taxon>
        <taxon>Stenosarchaea group</taxon>
        <taxon>Methanomicrobia</taxon>
        <taxon>Methanosarcinales</taxon>
        <taxon>Methanosarcinaceae</taxon>
        <taxon>Methanosarcina</taxon>
    </lineage>
</organism>
<dbReference type="PANTHER" id="PTHR13356">
    <property type="entry name" value="OB FOLD NUCLEIC ACID BINDING PROTEIN-RELATED"/>
    <property type="match status" value="1"/>
</dbReference>
<sequence length="421" mass="47202">MKQTAESIRDRFMKLGIDVPVEDIESRLDELIKKFKVPSNEAQRSVTNYFLKKYSIPKNEFYVRQAEPQLTKIVDIVENGQWANLKAKVIQLWENTHESISQVGLLGDETGIIKFTIWKNAELPLLEQGESYLLRSIVVGEYNDRFQVQVNKNSSIEKLSEPVEVGGGDFTPAAREAELRNIADLTGNQWATVRGKVIQLWENSHESIEQAGLIGDETGVIKFTNWASSELPDMEEGRSYLLKNVVVNEWNGKAQVQLNRSSSIEELDEDIEVRTSMSSYFGAMVDIQTGSGLIKRCPECKRALVKGACAEHGKVKGEYDLRIKAVLDSGTSTQDALINRELTEELSGISLDSAIAMAADALDPGVVLDKLKHELVGRYYTITGHKLDRYILVESITPRTSLDRELLDQMLAEPIAQPEVE</sequence>
<dbReference type="GO" id="GO:0010212">
    <property type="term" value="P:response to ionizing radiation"/>
    <property type="evidence" value="ECO:0007669"/>
    <property type="project" value="TreeGrafter"/>
</dbReference>
<dbReference type="PATRIC" id="fig|1434117.4.peg.1239"/>
<dbReference type="InterPro" id="IPR012340">
    <property type="entry name" value="NA-bd_OB-fold"/>
</dbReference>
<dbReference type="InterPro" id="IPR051231">
    <property type="entry name" value="SOSS-B"/>
</dbReference>
<dbReference type="SUPFAM" id="SSF50249">
    <property type="entry name" value="Nucleic acid-binding proteins"/>
    <property type="match status" value="3"/>
</dbReference>
<evidence type="ECO:0000313" key="3">
    <source>
        <dbReference type="Proteomes" id="UP000033058"/>
    </source>
</evidence>
<dbReference type="FunFam" id="2.40.50.140:FF:000301">
    <property type="entry name" value="Replication protein A"/>
    <property type="match status" value="2"/>
</dbReference>
<evidence type="ECO:0000313" key="2">
    <source>
        <dbReference type="EMBL" id="AKB39986.1"/>
    </source>
</evidence>
<accession>A0A0E3LF16</accession>
<dbReference type="Proteomes" id="UP000033058">
    <property type="component" value="Chromosome"/>
</dbReference>
<gene>
    <name evidence="2" type="ORF">MSMAW_0995</name>
</gene>
<dbReference type="GO" id="GO:0000724">
    <property type="term" value="P:double-strand break repair via homologous recombination"/>
    <property type="evidence" value="ECO:0007669"/>
    <property type="project" value="TreeGrafter"/>
</dbReference>
<dbReference type="PANTHER" id="PTHR13356:SF8">
    <property type="entry name" value="REPLICATION PROTEIN A"/>
    <property type="match status" value="1"/>
</dbReference>
<protein>
    <submittedName>
        <fullName evidence="2">Replication protein A (Two OB fold, one zinc finger)</fullName>
    </submittedName>
</protein>
<dbReference type="CDD" id="cd04491">
    <property type="entry name" value="SoSSB_OBF"/>
    <property type="match status" value="2"/>
</dbReference>